<sequence>MVKARRLDAGRGRKVTFSFDGRSIDSYEGETLATALLAAGVAAFSVTRAGQPRLPFCNMGTCFDCAVRVDGQDLVRACLTDVRDGMQVERQEGK</sequence>
<dbReference type="GO" id="GO:0016491">
    <property type="term" value="F:oxidoreductase activity"/>
    <property type="evidence" value="ECO:0007669"/>
    <property type="project" value="UniProtKB-KW"/>
</dbReference>
<dbReference type="InterPro" id="IPR036010">
    <property type="entry name" value="2Fe-2S_ferredoxin-like_sf"/>
</dbReference>
<keyword evidence="1" id="KW-0560">Oxidoreductase</keyword>
<dbReference type="PROSITE" id="PS51085">
    <property type="entry name" value="2FE2S_FER_2"/>
    <property type="match status" value="1"/>
</dbReference>
<name>A0A443LGT4_9RHOB</name>
<dbReference type="Proteomes" id="UP000288071">
    <property type="component" value="Unassembled WGS sequence"/>
</dbReference>
<comment type="caution">
    <text evidence="3">The sequence shown here is derived from an EMBL/GenBank/DDBJ whole genome shotgun (WGS) entry which is preliminary data.</text>
</comment>
<reference evidence="3" key="2">
    <citation type="submission" date="2019-01" db="EMBL/GenBank/DDBJ databases">
        <authorList>
            <person name="Li Y."/>
        </authorList>
    </citation>
    <scope>NUCLEOTIDE SEQUENCE [LARGE SCALE GENOMIC DNA]</scope>
    <source>
        <strain evidence="3">CGMCC 1.12963</strain>
    </source>
</reference>
<dbReference type="GO" id="GO:0051536">
    <property type="term" value="F:iron-sulfur cluster binding"/>
    <property type="evidence" value="ECO:0007669"/>
    <property type="project" value="InterPro"/>
</dbReference>
<proteinExistence type="predicted"/>
<dbReference type="Gene3D" id="3.10.20.440">
    <property type="entry name" value="2Fe-2S iron-sulphur cluster binding domain, sarcosine oxidase, alpha subunit, N-terminal domain"/>
    <property type="match status" value="1"/>
</dbReference>
<dbReference type="Pfam" id="PF13510">
    <property type="entry name" value="Fer2_4"/>
    <property type="match status" value="1"/>
</dbReference>
<accession>A0A443LGT4</accession>
<evidence type="ECO:0000259" key="2">
    <source>
        <dbReference type="PROSITE" id="PS51085"/>
    </source>
</evidence>
<keyword evidence="4" id="KW-1185">Reference proteome</keyword>
<evidence type="ECO:0000256" key="1">
    <source>
        <dbReference type="ARBA" id="ARBA00023002"/>
    </source>
</evidence>
<dbReference type="SUPFAM" id="SSF54292">
    <property type="entry name" value="2Fe-2S ferredoxin-like"/>
    <property type="match status" value="1"/>
</dbReference>
<evidence type="ECO:0000313" key="4">
    <source>
        <dbReference type="Proteomes" id="UP000288071"/>
    </source>
</evidence>
<dbReference type="InterPro" id="IPR001041">
    <property type="entry name" value="2Fe-2S_ferredoxin-type"/>
</dbReference>
<dbReference type="RefSeq" id="WP_128157788.1">
    <property type="nucleotide sequence ID" value="NZ_JBHSOM010000019.1"/>
</dbReference>
<feature type="domain" description="2Fe-2S ferredoxin-type" evidence="2">
    <location>
        <begin position="13"/>
        <end position="94"/>
    </location>
</feature>
<dbReference type="AlphaFoldDB" id="A0A443LGT4"/>
<reference evidence="3" key="1">
    <citation type="submission" date="2019-01" db="EMBL/GenBank/DDBJ databases">
        <title>Sinorhodobacter populi sp. nov. isolated from the symptomatic bark tissue of Populus euramericana canker.</title>
        <authorList>
            <person name="Xu G."/>
        </authorList>
    </citation>
    <scope>NUCLEOTIDE SEQUENCE [LARGE SCALE GENOMIC DNA]</scope>
    <source>
        <strain evidence="3">CGMCC 1.12963</strain>
    </source>
</reference>
<gene>
    <name evidence="3" type="ORF">EOW66_18385</name>
</gene>
<dbReference type="InterPro" id="IPR042204">
    <property type="entry name" value="2Fe-2S-bd_N"/>
</dbReference>
<evidence type="ECO:0000313" key="3">
    <source>
        <dbReference type="EMBL" id="RWR48400.1"/>
    </source>
</evidence>
<dbReference type="EMBL" id="SAVA01000015">
    <property type="protein sequence ID" value="RWR48400.1"/>
    <property type="molecule type" value="Genomic_DNA"/>
</dbReference>
<organism evidence="3 4">
    <name type="scientific">Paenirhodobacter huangdaonensis</name>
    <dbReference type="NCBI Taxonomy" id="2501515"/>
    <lineage>
        <taxon>Bacteria</taxon>
        <taxon>Pseudomonadati</taxon>
        <taxon>Pseudomonadota</taxon>
        <taxon>Alphaproteobacteria</taxon>
        <taxon>Rhodobacterales</taxon>
        <taxon>Rhodobacter group</taxon>
        <taxon>Paenirhodobacter</taxon>
    </lineage>
</organism>
<protein>
    <submittedName>
        <fullName evidence="3">(2Fe-2S)-binding protein</fullName>
    </submittedName>
</protein>